<dbReference type="AlphaFoldDB" id="A0A9W6SLH2"/>
<organism evidence="1 2">
    <name type="scientific">Actinorhabdospora filicis</name>
    <dbReference type="NCBI Taxonomy" id="1785913"/>
    <lineage>
        <taxon>Bacteria</taxon>
        <taxon>Bacillati</taxon>
        <taxon>Actinomycetota</taxon>
        <taxon>Actinomycetes</taxon>
        <taxon>Micromonosporales</taxon>
        <taxon>Micromonosporaceae</taxon>
        <taxon>Actinorhabdospora</taxon>
    </lineage>
</organism>
<proteinExistence type="predicted"/>
<reference evidence="1" key="1">
    <citation type="submission" date="2023-03" db="EMBL/GenBank/DDBJ databases">
        <title>Actinorhabdospora filicis NBRC 111898.</title>
        <authorList>
            <person name="Ichikawa N."/>
            <person name="Sato H."/>
            <person name="Tonouchi N."/>
        </authorList>
    </citation>
    <scope>NUCLEOTIDE SEQUENCE</scope>
    <source>
        <strain evidence="1">NBRC 111898</strain>
    </source>
</reference>
<sequence>MTALRAISDRLLDSLVPRTGARAYRCIPLDQGTCGACAYGHEKYCCIHYDNCPNYCWWKQYPNGC</sequence>
<evidence type="ECO:0000313" key="1">
    <source>
        <dbReference type="EMBL" id="GLZ79139.1"/>
    </source>
</evidence>
<protein>
    <submittedName>
        <fullName evidence="1">Uncharacterized protein</fullName>
    </submittedName>
</protein>
<dbReference type="Proteomes" id="UP001165079">
    <property type="component" value="Unassembled WGS sequence"/>
</dbReference>
<dbReference type="RefSeq" id="WP_285664264.1">
    <property type="nucleotide sequence ID" value="NZ_BSTX01000002.1"/>
</dbReference>
<name>A0A9W6SLH2_9ACTN</name>
<keyword evidence="2" id="KW-1185">Reference proteome</keyword>
<gene>
    <name evidence="1" type="ORF">Afil01_39460</name>
</gene>
<dbReference type="EMBL" id="BSTX01000002">
    <property type="protein sequence ID" value="GLZ79139.1"/>
    <property type="molecule type" value="Genomic_DNA"/>
</dbReference>
<comment type="caution">
    <text evidence="1">The sequence shown here is derived from an EMBL/GenBank/DDBJ whole genome shotgun (WGS) entry which is preliminary data.</text>
</comment>
<accession>A0A9W6SLH2</accession>
<evidence type="ECO:0000313" key="2">
    <source>
        <dbReference type="Proteomes" id="UP001165079"/>
    </source>
</evidence>